<organism evidence="1 2">
    <name type="scientific">Stichopus japonicus</name>
    <name type="common">Sea cucumber</name>
    <dbReference type="NCBI Taxonomy" id="307972"/>
    <lineage>
        <taxon>Eukaryota</taxon>
        <taxon>Metazoa</taxon>
        <taxon>Echinodermata</taxon>
        <taxon>Eleutherozoa</taxon>
        <taxon>Echinozoa</taxon>
        <taxon>Holothuroidea</taxon>
        <taxon>Aspidochirotacea</taxon>
        <taxon>Aspidochirotida</taxon>
        <taxon>Stichopodidae</taxon>
        <taxon>Apostichopus</taxon>
    </lineage>
</organism>
<gene>
    <name evidence="1" type="ORF">BSL78_02389</name>
</gene>
<dbReference type="EMBL" id="MRZV01000050">
    <property type="protein sequence ID" value="PIK60697.1"/>
    <property type="molecule type" value="Genomic_DNA"/>
</dbReference>
<accession>A0A2G8LKB2</accession>
<keyword evidence="1" id="KW-0176">Collagen</keyword>
<dbReference type="OrthoDB" id="10056562at2759"/>
<evidence type="ECO:0000313" key="2">
    <source>
        <dbReference type="Proteomes" id="UP000230750"/>
    </source>
</evidence>
<dbReference type="GO" id="GO:0005581">
    <property type="term" value="C:collagen trimer"/>
    <property type="evidence" value="ECO:0007669"/>
    <property type="project" value="UniProtKB-KW"/>
</dbReference>
<name>A0A2G8LKB2_STIJA</name>
<reference evidence="1 2" key="1">
    <citation type="journal article" date="2017" name="PLoS Biol.">
        <title>The sea cucumber genome provides insights into morphological evolution and visceral regeneration.</title>
        <authorList>
            <person name="Zhang X."/>
            <person name="Sun L."/>
            <person name="Yuan J."/>
            <person name="Sun Y."/>
            <person name="Gao Y."/>
            <person name="Zhang L."/>
            <person name="Li S."/>
            <person name="Dai H."/>
            <person name="Hamel J.F."/>
            <person name="Liu C."/>
            <person name="Yu Y."/>
            <person name="Liu S."/>
            <person name="Lin W."/>
            <person name="Guo K."/>
            <person name="Jin S."/>
            <person name="Xu P."/>
            <person name="Storey K.B."/>
            <person name="Huan P."/>
            <person name="Zhang T."/>
            <person name="Zhou Y."/>
            <person name="Zhang J."/>
            <person name="Lin C."/>
            <person name="Li X."/>
            <person name="Xing L."/>
            <person name="Huo D."/>
            <person name="Sun M."/>
            <person name="Wang L."/>
            <person name="Mercier A."/>
            <person name="Li F."/>
            <person name="Yang H."/>
            <person name="Xiang J."/>
        </authorList>
    </citation>
    <scope>NUCLEOTIDE SEQUENCE [LARGE SCALE GENOMIC DNA]</scope>
    <source>
        <strain evidence="1">Shaxun</strain>
        <tissue evidence="1">Muscle</tissue>
    </source>
</reference>
<protein>
    <submittedName>
        <fullName evidence="1">Putative alpha-1 collagen isoform X4</fullName>
    </submittedName>
</protein>
<comment type="caution">
    <text evidence="1">The sequence shown here is derived from an EMBL/GenBank/DDBJ whole genome shotgun (WGS) entry which is preliminary data.</text>
</comment>
<keyword evidence="2" id="KW-1185">Reference proteome</keyword>
<evidence type="ECO:0000313" key="1">
    <source>
        <dbReference type="EMBL" id="PIK60697.1"/>
    </source>
</evidence>
<sequence>MLRYDKGRSTNIRGLKLWKVSVWASSSSDGSGQTFSYAPQGLSNAQQNTPVTRDVPFRFSGVNFDLDLRELTCNQVPYICMKLEKGSRPSTQFDLNFRPDRTTTYQDCVMLTTCSGVIVRGLVWNSEGVDVIAGITNPLTITADVSFHARSRDMAGNNLWRLGMFGSRNEDGSGEKFNYVPQTLNAIEASLSTVGFRPLNIEDGTANFDIAAVGCNDFSYVCMEFTKGPAPTPDFTISVVEDGISDNEVKVLCKRARCQAITYVHKVNVNPIQNTITNDAPKNPISLDVSVNASQVGVAGSKLWVLAAYGSSNEDGSGIKYGQVDQVLMNRQRDETFIPRQLLNFGRVNFNLDTTDTTCTLVQYICVTLSKHEGSSTFFYLRPARDKDDSVFTTCVPAKCEAVTARTLEWDYNTPDLVIGKRSPLVIDAIVTFDDTGTIISGENLWKLNVFGSENVNGLGDRIGMDRQILMSRDASSTLLTEFPLTFDAINTRFDFSTIGCNQYQYLCLEFEQGDNPDPPFVFQTKSGRDSIITCKDADCISELFLTNLDFDVSGKVLDDRQTNPLISNVSAILSGNKVQGDDLWQANFYGSDTPDGTGPRYNEQVQVFDDVQQDQNFDPNMPLDFRSLRTNFDMSGLTCDQVRFICVEFSRNTESSVDFTILANDDRDFVKCSPIGCESLIVKNLKWEYETPEGVTIGEPSPMVIEATAKIAKDSRPLDGDGLWQLSLFGSRYEDGTGLQFNFVEQLLDISDESTPAGPDLPLQFSDLARRYDISSIGCGQFPYLCLQLQKGRNPMPDYLFRTSLGDDRIRSCKEVDCISRVVLETLETYMEDSNIVEGDRNRLSFLTRAIATPDSNGVDGDHLWKLSTYITSDPYSSERRNFKSQVLRPRQQGLPLTPGGTINFGEVTVDVDLTGQSCDDSAFLCAEIDKIEQSDTDFVLETSLQRPLMSCQPLTCTGVLIEDMEVDVEVPLLPNGDTPVVVDVDILPSPNSRDLEGIDLWKVGVFTSRNPRGSGPRKGYVEQILTPRQASESLDSNQPLEFDDITTPFDAADVGCTDYNYVCLEFQKGEIPFPDFQFQTVGGEDAIVRCELVPCPPKAIFDDMDADFTNPPVITEGEPNNPIDFDVTAIVDDESTEVTGSRLWNMKAFLSPNHDGSVVEKILEEEVLTRLQQNLPLEDDQDLIFDRMRVNLDMSDLKCHDLKYLCLEFTKDEESSINYTFRVRPNRSSLTKCIHLDPENTCTGVKVDDLDFTLDFPEVTGDEIPTITIDADIIPADDSGSVDGQNLWKMGVFGSQNPDGSGPKVGEQEQILGPDQLDESLISGQPLSLDNITTEFDTSLVGCADFKYMCVEFSKGENPSADFEFETTEGDSIVRCQKVPCQAKAIFNDLNPTFEEQPIFVENSPMNELKIDLVAQVDDDSHSIDGDQLWKVTSFLSQNPDGSGPEEVLDEQVLTPEQQGEGLDPDVPLDFGVVDVNLDMEDRNCEEAQYLCLRLSKNERASAEFTFQTEPDESVVTECMDLNPEENCHGVVATSLDWTSMMGNLIYGQPMRLDINVDVPTTPESRDVRGLELWRLGMFTSSSPTGSGPKSNYQIQLLDPYYQAQPLQGGASLMFDDIPINFLPEELGCSDERYLCFEFSKGSMANPDFKFEVENGGKLSQLSGARLQSVCSLFYSADVLIKNLESSPLNVDLYEGQSDNVVVFNTVASTSPDGAGVTGLNLWQLAVYGSTSPTGAGRQVSRQEQVLSEYYSSLPITDPGEMLDYNYLRTQFDMTNVRCRDVPYICTELSQNPLASVEFSMMGIPNDEVLTDCFPVPQGSSTVRISFVLPA</sequence>
<proteinExistence type="predicted"/>
<dbReference type="Proteomes" id="UP000230750">
    <property type="component" value="Unassembled WGS sequence"/>
</dbReference>